<feature type="transmembrane region" description="Helical" evidence="4">
    <location>
        <begin position="253"/>
        <end position="273"/>
    </location>
</feature>
<reference evidence="6" key="2">
    <citation type="submission" date="2020-09" db="EMBL/GenBank/DDBJ databases">
        <authorList>
            <person name="Sun Q."/>
            <person name="Kim S."/>
        </authorList>
    </citation>
    <scope>NUCLEOTIDE SEQUENCE</scope>
    <source>
        <strain evidence="6">KCTC 22164</strain>
    </source>
</reference>
<keyword evidence="2" id="KW-0328">Glycosyltransferase</keyword>
<keyword evidence="4" id="KW-0812">Transmembrane</keyword>
<comment type="caution">
    <text evidence="6">The sequence shown here is derived from an EMBL/GenBank/DDBJ whole genome shotgun (WGS) entry which is preliminary data.</text>
</comment>
<feature type="domain" description="Glycosyltransferase 2-like" evidence="5">
    <location>
        <begin position="22"/>
        <end position="169"/>
    </location>
</feature>
<dbReference type="SUPFAM" id="SSF53448">
    <property type="entry name" value="Nucleotide-diphospho-sugar transferases"/>
    <property type="match status" value="1"/>
</dbReference>
<dbReference type="InterPro" id="IPR050834">
    <property type="entry name" value="Glycosyltransf_2"/>
</dbReference>
<dbReference type="EMBL" id="BMXP01000001">
    <property type="protein sequence ID" value="GGW72838.1"/>
    <property type="molecule type" value="Genomic_DNA"/>
</dbReference>
<keyword evidence="4" id="KW-0472">Membrane</keyword>
<evidence type="ECO:0000256" key="3">
    <source>
        <dbReference type="ARBA" id="ARBA00022679"/>
    </source>
</evidence>
<comment type="similarity">
    <text evidence="1">Belongs to the glycosyltransferase 2 family.</text>
</comment>
<dbReference type="InterPro" id="IPR029044">
    <property type="entry name" value="Nucleotide-diphossugar_trans"/>
</dbReference>
<dbReference type="Pfam" id="PF00535">
    <property type="entry name" value="Glycos_transf_2"/>
    <property type="match status" value="1"/>
</dbReference>
<sequence>MAKHYTILHNQFPSRHTETLVAMAVYHKDRLDWVCQAVRSILSQTYTDFVFFVILDGEVPAKMVSELKDFAFQDNRLVLAQNEKNSGLAASMNHALEWGMTLSPEYFARMDADDESVKNRLERQISYLNKHRNIAVLGTALTEFDEQGRQVGSRTMPASHKQIVHMLPRRCSLNHPTVVLRYQVFHDGYRYDSDLNNTQDYFLWIELASQGYVFRNLKDKLLNFRRVNDFYKRRGFSKSVNEFRARLRAMRQLSRLSLFNLVYACGVLTLRVMPAKLVKLAYRIDRHFLERFVKH</sequence>
<dbReference type="Proteomes" id="UP000631300">
    <property type="component" value="Unassembled WGS sequence"/>
</dbReference>
<evidence type="ECO:0000313" key="7">
    <source>
        <dbReference type="Proteomes" id="UP000631300"/>
    </source>
</evidence>
<dbReference type="GO" id="GO:0016757">
    <property type="term" value="F:glycosyltransferase activity"/>
    <property type="evidence" value="ECO:0007669"/>
    <property type="project" value="UniProtKB-KW"/>
</dbReference>
<evidence type="ECO:0000256" key="2">
    <source>
        <dbReference type="ARBA" id="ARBA00022676"/>
    </source>
</evidence>
<dbReference type="Gene3D" id="3.90.550.10">
    <property type="entry name" value="Spore Coat Polysaccharide Biosynthesis Protein SpsA, Chain A"/>
    <property type="match status" value="1"/>
</dbReference>
<dbReference type="PANTHER" id="PTHR43685">
    <property type="entry name" value="GLYCOSYLTRANSFERASE"/>
    <property type="match status" value="1"/>
</dbReference>
<name>A0A918MTD2_9ALTE</name>
<dbReference type="PANTHER" id="PTHR43685:SF5">
    <property type="entry name" value="GLYCOSYLTRANSFERASE EPSE-RELATED"/>
    <property type="match status" value="1"/>
</dbReference>
<dbReference type="AlphaFoldDB" id="A0A918MTD2"/>
<evidence type="ECO:0000256" key="4">
    <source>
        <dbReference type="SAM" id="Phobius"/>
    </source>
</evidence>
<organism evidence="6 7">
    <name type="scientific">Alteromonas halophila</name>
    <dbReference type="NCBI Taxonomy" id="516698"/>
    <lineage>
        <taxon>Bacteria</taxon>
        <taxon>Pseudomonadati</taxon>
        <taxon>Pseudomonadota</taxon>
        <taxon>Gammaproteobacteria</taxon>
        <taxon>Alteromonadales</taxon>
        <taxon>Alteromonadaceae</taxon>
        <taxon>Alteromonas/Salinimonas group</taxon>
        <taxon>Alteromonas</taxon>
    </lineage>
</organism>
<evidence type="ECO:0000259" key="5">
    <source>
        <dbReference type="Pfam" id="PF00535"/>
    </source>
</evidence>
<keyword evidence="7" id="KW-1185">Reference proteome</keyword>
<dbReference type="InterPro" id="IPR001173">
    <property type="entry name" value="Glyco_trans_2-like"/>
</dbReference>
<evidence type="ECO:0000256" key="1">
    <source>
        <dbReference type="ARBA" id="ARBA00006739"/>
    </source>
</evidence>
<protein>
    <submittedName>
        <fullName evidence="6">Glycosyl transferase</fullName>
    </submittedName>
</protein>
<keyword evidence="4" id="KW-1133">Transmembrane helix</keyword>
<gene>
    <name evidence="6" type="ORF">GCM10007391_00430</name>
</gene>
<proteinExistence type="inferred from homology"/>
<evidence type="ECO:0000313" key="6">
    <source>
        <dbReference type="EMBL" id="GGW72838.1"/>
    </source>
</evidence>
<reference evidence="6" key="1">
    <citation type="journal article" date="2014" name="Int. J. Syst. Evol. Microbiol.">
        <title>Complete genome sequence of Corynebacterium casei LMG S-19264T (=DSM 44701T), isolated from a smear-ripened cheese.</title>
        <authorList>
            <consortium name="US DOE Joint Genome Institute (JGI-PGF)"/>
            <person name="Walter F."/>
            <person name="Albersmeier A."/>
            <person name="Kalinowski J."/>
            <person name="Ruckert C."/>
        </authorList>
    </citation>
    <scope>NUCLEOTIDE SEQUENCE</scope>
    <source>
        <strain evidence="6">KCTC 22164</strain>
    </source>
</reference>
<accession>A0A918MTD2</accession>
<keyword evidence="3 6" id="KW-0808">Transferase</keyword>